<keyword evidence="4 8" id="KW-0067">ATP-binding</keyword>
<evidence type="ECO:0000259" key="7">
    <source>
        <dbReference type="PROSITE" id="PS50893"/>
    </source>
</evidence>
<evidence type="ECO:0000256" key="1">
    <source>
        <dbReference type="ARBA" id="ARBA00005417"/>
    </source>
</evidence>
<dbReference type="PANTHER" id="PTHR42781:SF4">
    <property type="entry name" value="SPERMIDINE_PUTRESCINE IMPORT ATP-BINDING PROTEIN POTA"/>
    <property type="match status" value="1"/>
</dbReference>
<dbReference type="NCBIfam" id="TIGR00968">
    <property type="entry name" value="3a0106s01"/>
    <property type="match status" value="1"/>
</dbReference>
<dbReference type="Proteomes" id="UP000535406">
    <property type="component" value="Unassembled WGS sequence"/>
</dbReference>
<name>A0A7W7YYB1_9HYPH</name>
<keyword evidence="5" id="KW-1278">Translocase</keyword>
<sequence length="340" mass="37347">MKIRLENVVKEFQTFRAVHGVSLDIESGELVALLGPSGSGKTTILRMVAGLEYADGGAIYFGEENATDIPVRERGVGFVFQHYALFPHMTVGENIAFGMKVSKVKRTPREIAARVTELLDLVQLGGLKDRFPGQISGGQRQRVALARALAVDPRVLLLDEPFGALDANVRRDLRRWLRKIHDELGITTLFVTHDQEEALDLADRVVILNKGKIVQEGTPEAVCRNPADAFVMNFLGDANRLDADIRGGKAYVDDIAFEADGVADGSGQILFRPADVTWREDGQGISAKIVRVIDRPDSRRVLAMTGSGQAVEFDTAPEFPHRKGEAGFIDIRRPRVYASA</sequence>
<keyword evidence="2" id="KW-0813">Transport</keyword>
<dbReference type="PROSITE" id="PS00211">
    <property type="entry name" value="ABC_TRANSPORTER_1"/>
    <property type="match status" value="1"/>
</dbReference>
<dbReference type="Gene3D" id="3.40.50.300">
    <property type="entry name" value="P-loop containing nucleotide triphosphate hydrolases"/>
    <property type="match status" value="1"/>
</dbReference>
<dbReference type="PANTHER" id="PTHR42781">
    <property type="entry name" value="SPERMIDINE/PUTRESCINE IMPORT ATP-BINDING PROTEIN POTA"/>
    <property type="match status" value="1"/>
</dbReference>
<dbReference type="InterPro" id="IPR005666">
    <property type="entry name" value="Sulph_transpt1"/>
</dbReference>
<dbReference type="GO" id="GO:0015697">
    <property type="term" value="P:quaternary ammonium group transport"/>
    <property type="evidence" value="ECO:0007669"/>
    <property type="project" value="UniProtKB-ARBA"/>
</dbReference>
<gene>
    <name evidence="8" type="ORF">HNQ66_003922</name>
</gene>
<dbReference type="PROSITE" id="PS50893">
    <property type="entry name" value="ABC_TRANSPORTER_2"/>
    <property type="match status" value="1"/>
</dbReference>
<evidence type="ECO:0000313" key="8">
    <source>
        <dbReference type="EMBL" id="MBB5044497.1"/>
    </source>
</evidence>
<dbReference type="EMBL" id="JACHIK010000017">
    <property type="protein sequence ID" value="MBB5044497.1"/>
    <property type="molecule type" value="Genomic_DNA"/>
</dbReference>
<dbReference type="SUPFAM" id="SSF50331">
    <property type="entry name" value="MOP-like"/>
    <property type="match status" value="1"/>
</dbReference>
<dbReference type="GO" id="GO:0043190">
    <property type="term" value="C:ATP-binding cassette (ABC) transporter complex"/>
    <property type="evidence" value="ECO:0007669"/>
    <property type="project" value="InterPro"/>
</dbReference>
<evidence type="ECO:0000313" key="9">
    <source>
        <dbReference type="Proteomes" id="UP000535406"/>
    </source>
</evidence>
<comment type="caution">
    <text evidence="8">The sequence shown here is derived from an EMBL/GenBank/DDBJ whole genome shotgun (WGS) entry which is preliminary data.</text>
</comment>
<dbReference type="FunFam" id="3.40.50.300:FF:000425">
    <property type="entry name" value="Probable ABC transporter, ATP-binding subunit"/>
    <property type="match status" value="1"/>
</dbReference>
<evidence type="ECO:0000256" key="6">
    <source>
        <dbReference type="ARBA" id="ARBA00023032"/>
    </source>
</evidence>
<evidence type="ECO:0000256" key="2">
    <source>
        <dbReference type="ARBA" id="ARBA00022448"/>
    </source>
</evidence>
<keyword evidence="9" id="KW-1185">Reference proteome</keyword>
<dbReference type="InterPro" id="IPR027417">
    <property type="entry name" value="P-loop_NTPase"/>
</dbReference>
<keyword evidence="3" id="KW-0547">Nucleotide-binding</keyword>
<comment type="similarity">
    <text evidence="1">Belongs to the ABC transporter superfamily.</text>
</comment>
<dbReference type="GO" id="GO:0015419">
    <property type="term" value="F:ABC-type sulfate transporter activity"/>
    <property type="evidence" value="ECO:0007669"/>
    <property type="project" value="InterPro"/>
</dbReference>
<dbReference type="InterPro" id="IPR008995">
    <property type="entry name" value="Mo/tungstate-bd_C_term_dom"/>
</dbReference>
<evidence type="ECO:0000256" key="3">
    <source>
        <dbReference type="ARBA" id="ARBA00022741"/>
    </source>
</evidence>
<dbReference type="GO" id="GO:0005524">
    <property type="term" value="F:ATP binding"/>
    <property type="evidence" value="ECO:0007669"/>
    <property type="project" value="UniProtKB-KW"/>
</dbReference>
<dbReference type="InterPro" id="IPR050093">
    <property type="entry name" value="ABC_SmlMolc_Importer"/>
</dbReference>
<evidence type="ECO:0000256" key="4">
    <source>
        <dbReference type="ARBA" id="ARBA00022840"/>
    </source>
</evidence>
<reference evidence="8 9" key="1">
    <citation type="submission" date="2020-08" db="EMBL/GenBank/DDBJ databases">
        <title>Genomic Encyclopedia of Type Strains, Phase IV (KMG-IV): sequencing the most valuable type-strain genomes for metagenomic binning, comparative biology and taxonomic classification.</title>
        <authorList>
            <person name="Goeker M."/>
        </authorList>
    </citation>
    <scope>NUCLEOTIDE SEQUENCE [LARGE SCALE GENOMIC DNA]</scope>
    <source>
        <strain evidence="8 9">DSM 21319</strain>
    </source>
</reference>
<dbReference type="Pfam" id="PF00005">
    <property type="entry name" value="ABC_tran"/>
    <property type="match status" value="1"/>
</dbReference>
<dbReference type="AlphaFoldDB" id="A0A7W7YYB1"/>
<dbReference type="SMART" id="SM00382">
    <property type="entry name" value="AAA"/>
    <property type="match status" value="1"/>
</dbReference>
<dbReference type="GO" id="GO:0016887">
    <property type="term" value="F:ATP hydrolysis activity"/>
    <property type="evidence" value="ECO:0007669"/>
    <property type="project" value="InterPro"/>
</dbReference>
<dbReference type="InterPro" id="IPR003439">
    <property type="entry name" value="ABC_transporter-like_ATP-bd"/>
</dbReference>
<keyword evidence="6" id="KW-0764">Sulfate transport</keyword>
<protein>
    <submittedName>
        <fullName evidence="8">Sulfate transport system ATP-binding protein</fullName>
    </submittedName>
</protein>
<feature type="domain" description="ABC transporter" evidence="7">
    <location>
        <begin position="3"/>
        <end position="235"/>
    </location>
</feature>
<dbReference type="InterPro" id="IPR017871">
    <property type="entry name" value="ABC_transporter-like_CS"/>
</dbReference>
<dbReference type="RefSeq" id="WP_184145849.1">
    <property type="nucleotide sequence ID" value="NZ_JACHIK010000017.1"/>
</dbReference>
<dbReference type="InterPro" id="IPR003593">
    <property type="entry name" value="AAA+_ATPase"/>
</dbReference>
<accession>A0A7W7YYB1</accession>
<evidence type="ECO:0000256" key="5">
    <source>
        <dbReference type="ARBA" id="ARBA00022967"/>
    </source>
</evidence>
<dbReference type="SUPFAM" id="SSF52540">
    <property type="entry name" value="P-loop containing nucleoside triphosphate hydrolases"/>
    <property type="match status" value="1"/>
</dbReference>
<organism evidence="8 9">
    <name type="scientific">Shinella fusca</name>
    <dbReference type="NCBI Taxonomy" id="544480"/>
    <lineage>
        <taxon>Bacteria</taxon>
        <taxon>Pseudomonadati</taxon>
        <taxon>Pseudomonadota</taxon>
        <taxon>Alphaproteobacteria</taxon>
        <taxon>Hyphomicrobiales</taxon>
        <taxon>Rhizobiaceae</taxon>
        <taxon>Shinella</taxon>
    </lineage>
</organism>
<proteinExistence type="inferred from homology"/>